<dbReference type="AlphaFoldDB" id="A0AA86PM68"/>
<evidence type="ECO:0000313" key="4">
    <source>
        <dbReference type="EMBL" id="CAI9940792.1"/>
    </source>
</evidence>
<keyword evidence="6" id="KW-1185">Reference proteome</keyword>
<dbReference type="PANTHER" id="PTHR46652:SF3">
    <property type="entry name" value="LEUCINE-RICH REPEAT-CONTAINING PROTEIN 9"/>
    <property type="match status" value="1"/>
</dbReference>
<evidence type="ECO:0000313" key="6">
    <source>
        <dbReference type="Proteomes" id="UP001642409"/>
    </source>
</evidence>
<dbReference type="EMBL" id="CAXDID020000077">
    <property type="protein sequence ID" value="CAL6017056.1"/>
    <property type="molecule type" value="Genomic_DNA"/>
</dbReference>
<dbReference type="Proteomes" id="UP001642409">
    <property type="component" value="Unassembled WGS sequence"/>
</dbReference>
<comment type="caution">
    <text evidence="4">The sequence shown here is derived from an EMBL/GenBank/DDBJ whole genome shotgun (WGS) entry which is preliminary data.</text>
</comment>
<keyword evidence="2" id="KW-0677">Repeat</keyword>
<reference evidence="5 6" key="2">
    <citation type="submission" date="2024-07" db="EMBL/GenBank/DDBJ databases">
        <authorList>
            <person name="Akdeniz Z."/>
        </authorList>
    </citation>
    <scope>NUCLEOTIDE SEQUENCE [LARGE SCALE GENOMIC DNA]</scope>
</reference>
<keyword evidence="1" id="KW-0433">Leucine-rich repeat</keyword>
<evidence type="ECO:0000313" key="5">
    <source>
        <dbReference type="EMBL" id="CAL6017056.1"/>
    </source>
</evidence>
<evidence type="ECO:0000256" key="1">
    <source>
        <dbReference type="ARBA" id="ARBA00022614"/>
    </source>
</evidence>
<feature type="region of interest" description="Disordered" evidence="3">
    <location>
        <begin position="1"/>
        <end position="23"/>
    </location>
</feature>
<dbReference type="EMBL" id="CATOUU010000681">
    <property type="protein sequence ID" value="CAI9940792.1"/>
    <property type="molecule type" value="Genomic_DNA"/>
</dbReference>
<dbReference type="SMART" id="SM00365">
    <property type="entry name" value="LRR_SD22"/>
    <property type="match status" value="4"/>
</dbReference>
<dbReference type="InterPro" id="IPR050836">
    <property type="entry name" value="SDS22/Internalin_LRR"/>
</dbReference>
<proteinExistence type="predicted"/>
<sequence>MQSSSKLPNQEQKNTSDTKQSEASATLDSLFEYDKYMMQKYQSKIKDGTLAIQWDQDLKSLDFIRLLKINKLVFTHCNNIIPKLDCSTIKKLEIFCCEIQNVKDFQLENLEVLQIYNKLLDNNRLQESYTLVQEILQYKKLKEITLQKCITDFNPLSQMTGLTKLILIQCNLRCTDALRPLVNLEELCLNQNKVDITTLQFLTQLTILSLESCNLVDIDALRPLKKLKELYLDFNIVDITTLQYLTKLTILSLESCNLVNIEALRPLKKLKELVISQNSIVYLQPLLELRELSRLDASHNKIIDTESIQLHPNFNSFSLNGQYRPQEVLLKAANMMKDINNQISCLKQINKKSSRIKNENILFKQKITKQLQHSFYTYEQFVVRATILFQTINVFDGYQ</sequence>
<reference evidence="4" key="1">
    <citation type="submission" date="2023-06" db="EMBL/GenBank/DDBJ databases">
        <authorList>
            <person name="Kurt Z."/>
        </authorList>
    </citation>
    <scope>NUCLEOTIDE SEQUENCE</scope>
</reference>
<dbReference type="Gene3D" id="3.80.10.10">
    <property type="entry name" value="Ribonuclease Inhibitor"/>
    <property type="match status" value="1"/>
</dbReference>
<organism evidence="4">
    <name type="scientific">Hexamita inflata</name>
    <dbReference type="NCBI Taxonomy" id="28002"/>
    <lineage>
        <taxon>Eukaryota</taxon>
        <taxon>Metamonada</taxon>
        <taxon>Diplomonadida</taxon>
        <taxon>Hexamitidae</taxon>
        <taxon>Hexamitinae</taxon>
        <taxon>Hexamita</taxon>
    </lineage>
</organism>
<name>A0AA86PM68_9EUKA</name>
<protein>
    <submittedName>
        <fullName evidence="4">Leucine-rich repeat domain-containing protein</fullName>
    </submittedName>
    <submittedName>
        <fullName evidence="5">Leucine-rich_repeat domain-containing protein</fullName>
    </submittedName>
</protein>
<feature type="compositionally biased region" description="Polar residues" evidence="3">
    <location>
        <begin position="1"/>
        <end position="13"/>
    </location>
</feature>
<dbReference type="PANTHER" id="PTHR46652">
    <property type="entry name" value="LEUCINE-RICH REPEAT AND IQ DOMAIN-CONTAINING PROTEIN 1-RELATED"/>
    <property type="match status" value="1"/>
</dbReference>
<evidence type="ECO:0000256" key="2">
    <source>
        <dbReference type="ARBA" id="ARBA00022737"/>
    </source>
</evidence>
<dbReference type="SUPFAM" id="SSF52058">
    <property type="entry name" value="L domain-like"/>
    <property type="match status" value="1"/>
</dbReference>
<evidence type="ECO:0000256" key="3">
    <source>
        <dbReference type="SAM" id="MobiDB-lite"/>
    </source>
</evidence>
<accession>A0AA86PM68</accession>
<dbReference type="InterPro" id="IPR032675">
    <property type="entry name" value="LRR_dom_sf"/>
</dbReference>
<gene>
    <name evidence="5" type="ORF">HINF_LOCUS25808</name>
    <name evidence="4" type="ORF">HINF_LOCUS28437</name>
</gene>